<name>A0AB39BRK0_9BACI</name>
<evidence type="ECO:0000313" key="1">
    <source>
        <dbReference type="EMBL" id="XDI36502.1"/>
    </source>
</evidence>
<gene>
    <name evidence="1" type="ORF">AB3N04_17750</name>
</gene>
<evidence type="ECO:0008006" key="2">
    <source>
        <dbReference type="Google" id="ProtNLM"/>
    </source>
</evidence>
<organism evidence="1">
    <name type="scientific">Alkalihalophilus sp. As8PL</name>
    <dbReference type="NCBI Taxonomy" id="3237103"/>
    <lineage>
        <taxon>Bacteria</taxon>
        <taxon>Bacillati</taxon>
        <taxon>Bacillota</taxon>
        <taxon>Bacilli</taxon>
        <taxon>Bacillales</taxon>
        <taxon>Bacillaceae</taxon>
        <taxon>Alkalihalophilus</taxon>
    </lineage>
</organism>
<dbReference type="SUPFAM" id="SSF55781">
    <property type="entry name" value="GAF domain-like"/>
    <property type="match status" value="1"/>
</dbReference>
<sequence>MVDKSQLLDELRLAVGSVPDYARTLTDFYNGIVHKLVSKMNNQFSVCLYETNVDRFIQVAFAGLSPCEEVIISFGEGLHSIAAIRGEMVFKVEGEMQLIIAPFYYGHHLIGVLSFQIPVANYEISEDDLVFIKEVTRFIESNYKYYK</sequence>
<proteinExistence type="predicted"/>
<dbReference type="RefSeq" id="WP_368503942.1">
    <property type="nucleotide sequence ID" value="NZ_CP162551.1"/>
</dbReference>
<protein>
    <recommendedName>
        <fullName evidence="2">GAF domain-containing protein</fullName>
    </recommendedName>
</protein>
<reference evidence="1" key="1">
    <citation type="submission" date="2024-07" db="EMBL/GenBank/DDBJ databases">
        <title>Identification and characteristics of an arsenic-resistant bacterial isolate, which belongs to a novel species.</title>
        <authorList>
            <person name="Juszczyk A."/>
            <person name="Kowalczyk A."/>
            <person name="Was K."/>
            <person name="Kosowicz W."/>
            <person name="Budzyn A."/>
            <person name="Latowski D."/>
        </authorList>
    </citation>
    <scope>NUCLEOTIDE SEQUENCE</scope>
    <source>
        <strain evidence="1">As8PL</strain>
    </source>
</reference>
<dbReference type="AlphaFoldDB" id="A0AB39BRK0"/>
<dbReference type="EMBL" id="CP162551">
    <property type="protein sequence ID" value="XDI36502.1"/>
    <property type="molecule type" value="Genomic_DNA"/>
</dbReference>
<accession>A0AB39BRK0</accession>